<evidence type="ECO:0000256" key="1">
    <source>
        <dbReference type="SAM" id="MobiDB-lite"/>
    </source>
</evidence>
<dbReference type="HOGENOM" id="CLU_2396318_0_0_5"/>
<dbReference type="STRING" id="441620.Mpop_2388"/>
<dbReference type="Proteomes" id="UP000007136">
    <property type="component" value="Chromosome"/>
</dbReference>
<gene>
    <name evidence="2" type="ordered locus">Mpop_2388</name>
</gene>
<dbReference type="KEGG" id="mpo:Mpop_2388"/>
<organism evidence="2 3">
    <name type="scientific">Methylorubrum populi (strain ATCC BAA-705 / NCIMB 13946 / BJ001)</name>
    <name type="common">Methylobacterium populi</name>
    <dbReference type="NCBI Taxonomy" id="441620"/>
    <lineage>
        <taxon>Bacteria</taxon>
        <taxon>Pseudomonadati</taxon>
        <taxon>Pseudomonadota</taxon>
        <taxon>Alphaproteobacteria</taxon>
        <taxon>Hyphomicrobiales</taxon>
        <taxon>Methylobacteriaceae</taxon>
        <taxon>Methylorubrum</taxon>
    </lineage>
</organism>
<dbReference type="EMBL" id="CP001029">
    <property type="protein sequence ID" value="ACB80550.1"/>
    <property type="molecule type" value="Genomic_DNA"/>
</dbReference>
<protein>
    <submittedName>
        <fullName evidence="2">Uncharacterized protein</fullName>
    </submittedName>
</protein>
<dbReference type="RefSeq" id="WP_012454282.1">
    <property type="nucleotide sequence ID" value="NC_010725.1"/>
</dbReference>
<evidence type="ECO:0000313" key="3">
    <source>
        <dbReference type="Proteomes" id="UP000007136"/>
    </source>
</evidence>
<evidence type="ECO:0000313" key="2">
    <source>
        <dbReference type="EMBL" id="ACB80550.1"/>
    </source>
</evidence>
<reference evidence="2 3" key="1">
    <citation type="submission" date="2008-04" db="EMBL/GenBank/DDBJ databases">
        <title>Complete sequence of chromosome of Methylobacterium populi BJ001.</title>
        <authorList>
            <consortium name="US DOE Joint Genome Institute"/>
            <person name="Copeland A."/>
            <person name="Lucas S."/>
            <person name="Lapidus A."/>
            <person name="Glavina del Rio T."/>
            <person name="Dalin E."/>
            <person name="Tice H."/>
            <person name="Bruce D."/>
            <person name="Goodwin L."/>
            <person name="Pitluck S."/>
            <person name="Chertkov O."/>
            <person name="Brettin T."/>
            <person name="Detter J.C."/>
            <person name="Han C."/>
            <person name="Kuske C.R."/>
            <person name="Schmutz J."/>
            <person name="Larimer F."/>
            <person name="Land M."/>
            <person name="Hauser L."/>
            <person name="Kyrpides N."/>
            <person name="Mikhailova N."/>
            <person name="Marx C."/>
            <person name="Richardson P."/>
        </authorList>
    </citation>
    <scope>NUCLEOTIDE SEQUENCE [LARGE SCALE GENOMIC DNA]</scope>
    <source>
        <strain evidence="3">ATCC BAA-705 / NCIMB 13946 / BJ001</strain>
    </source>
</reference>
<feature type="region of interest" description="Disordered" evidence="1">
    <location>
        <begin position="71"/>
        <end position="93"/>
    </location>
</feature>
<accession>B1Z9E4</accession>
<dbReference type="AlphaFoldDB" id="B1Z9E4"/>
<proteinExistence type="predicted"/>
<name>B1Z9E4_METPB</name>
<dbReference type="OrthoDB" id="5517770at2"/>
<sequence length="93" mass="10049">MNIVISPAERGRYHAHLAGRLLCTSLTPLFSAARVLKAEGVLPQEPLIMTHEGSDMVCLTSTVGEAASFTVDEGRNSGPTLRPYRPSPFARPE</sequence>